<keyword evidence="1" id="KW-0732">Signal</keyword>
<accession>E4XTJ1</accession>
<protein>
    <submittedName>
        <fullName evidence="2">Uncharacterized protein</fullName>
    </submittedName>
</protein>
<feature type="chain" id="PRO_5003190554" evidence="1">
    <location>
        <begin position="19"/>
        <end position="108"/>
    </location>
</feature>
<name>E4XTJ1_OIKDI</name>
<feature type="signal peptide" evidence="1">
    <location>
        <begin position="1"/>
        <end position="18"/>
    </location>
</feature>
<evidence type="ECO:0000256" key="1">
    <source>
        <dbReference type="SAM" id="SignalP"/>
    </source>
</evidence>
<keyword evidence="3" id="KW-1185">Reference proteome</keyword>
<dbReference type="EMBL" id="FN653156">
    <property type="protein sequence ID" value="CBY13053.1"/>
    <property type="molecule type" value="Genomic_DNA"/>
</dbReference>
<evidence type="ECO:0000313" key="2">
    <source>
        <dbReference type="EMBL" id="CBY13053.1"/>
    </source>
</evidence>
<organism evidence="2">
    <name type="scientific">Oikopleura dioica</name>
    <name type="common">Tunicate</name>
    <dbReference type="NCBI Taxonomy" id="34765"/>
    <lineage>
        <taxon>Eukaryota</taxon>
        <taxon>Metazoa</taxon>
        <taxon>Chordata</taxon>
        <taxon>Tunicata</taxon>
        <taxon>Appendicularia</taxon>
        <taxon>Copelata</taxon>
        <taxon>Oikopleuridae</taxon>
        <taxon>Oikopleura</taxon>
    </lineage>
</organism>
<evidence type="ECO:0000313" key="3">
    <source>
        <dbReference type="Proteomes" id="UP000001307"/>
    </source>
</evidence>
<sequence>MLIYFSIFLIAFNLPAQADEHVCNFKSTVNSDVQTILKKFSGKNFTISNGEYAFTVNLCSEKLAISRLFAQRSFRTNSCFERSNNCVEWGKLGNADLPVRETNLRRNH</sequence>
<reference evidence="2" key="1">
    <citation type="journal article" date="2010" name="Science">
        <title>Plasticity of animal genome architecture unmasked by rapid evolution of a pelagic tunicate.</title>
        <authorList>
            <person name="Denoeud F."/>
            <person name="Henriet S."/>
            <person name="Mungpakdee S."/>
            <person name="Aury J.M."/>
            <person name="Da Silva C."/>
            <person name="Brinkmann H."/>
            <person name="Mikhaleva J."/>
            <person name="Olsen L.C."/>
            <person name="Jubin C."/>
            <person name="Canestro C."/>
            <person name="Bouquet J.M."/>
            <person name="Danks G."/>
            <person name="Poulain J."/>
            <person name="Campsteijn C."/>
            <person name="Adamski M."/>
            <person name="Cross I."/>
            <person name="Yadetie F."/>
            <person name="Muffato M."/>
            <person name="Louis A."/>
            <person name="Butcher S."/>
            <person name="Tsagkogeorga G."/>
            <person name="Konrad A."/>
            <person name="Singh S."/>
            <person name="Jensen M.F."/>
            <person name="Cong E.H."/>
            <person name="Eikeseth-Otteraa H."/>
            <person name="Noel B."/>
            <person name="Anthouard V."/>
            <person name="Porcel B.M."/>
            <person name="Kachouri-Lafond R."/>
            <person name="Nishino A."/>
            <person name="Ugolini M."/>
            <person name="Chourrout P."/>
            <person name="Nishida H."/>
            <person name="Aasland R."/>
            <person name="Huzurbazar S."/>
            <person name="Westhof E."/>
            <person name="Delsuc F."/>
            <person name="Lehrach H."/>
            <person name="Reinhardt R."/>
            <person name="Weissenbach J."/>
            <person name="Roy S.W."/>
            <person name="Artiguenave F."/>
            <person name="Postlethwait J.H."/>
            <person name="Manak J.R."/>
            <person name="Thompson E.M."/>
            <person name="Jaillon O."/>
            <person name="Du Pasquier L."/>
            <person name="Boudinot P."/>
            <person name="Liberles D.A."/>
            <person name="Volff J.N."/>
            <person name="Philippe H."/>
            <person name="Lenhard B."/>
            <person name="Roest Crollius H."/>
            <person name="Wincker P."/>
            <person name="Chourrout D."/>
        </authorList>
    </citation>
    <scope>NUCLEOTIDE SEQUENCE [LARGE SCALE GENOMIC DNA]</scope>
</reference>
<dbReference type="InParanoid" id="E4XTJ1"/>
<gene>
    <name evidence="2" type="ORF">GSOID_T00003797001</name>
</gene>
<dbReference type="Proteomes" id="UP000001307">
    <property type="component" value="Unassembled WGS sequence"/>
</dbReference>
<dbReference type="AlphaFoldDB" id="E4XTJ1"/>
<proteinExistence type="predicted"/>